<evidence type="ECO:0000313" key="2">
    <source>
        <dbReference type="Proteomes" id="UP001345963"/>
    </source>
</evidence>
<protein>
    <submittedName>
        <fullName evidence="1">Uncharacterized protein</fullName>
    </submittedName>
</protein>
<dbReference type="Proteomes" id="UP001345963">
    <property type="component" value="Unassembled WGS sequence"/>
</dbReference>
<comment type="caution">
    <text evidence="1">The sequence shown here is derived from an EMBL/GenBank/DDBJ whole genome shotgun (WGS) entry which is preliminary data.</text>
</comment>
<accession>A0ABU7AWS5</accession>
<reference evidence="1 2" key="1">
    <citation type="submission" date="2021-07" db="EMBL/GenBank/DDBJ databases">
        <authorList>
            <person name="Palmer J.M."/>
        </authorList>
    </citation>
    <scope>NUCLEOTIDE SEQUENCE [LARGE SCALE GENOMIC DNA]</scope>
    <source>
        <strain evidence="1 2">AT_MEX2019</strain>
        <tissue evidence="1">Muscle</tissue>
    </source>
</reference>
<evidence type="ECO:0000313" key="1">
    <source>
        <dbReference type="EMBL" id="MED6241779.1"/>
    </source>
</evidence>
<organism evidence="1 2">
    <name type="scientific">Ataeniobius toweri</name>
    <dbReference type="NCBI Taxonomy" id="208326"/>
    <lineage>
        <taxon>Eukaryota</taxon>
        <taxon>Metazoa</taxon>
        <taxon>Chordata</taxon>
        <taxon>Craniata</taxon>
        <taxon>Vertebrata</taxon>
        <taxon>Euteleostomi</taxon>
        <taxon>Actinopterygii</taxon>
        <taxon>Neopterygii</taxon>
        <taxon>Teleostei</taxon>
        <taxon>Neoteleostei</taxon>
        <taxon>Acanthomorphata</taxon>
        <taxon>Ovalentaria</taxon>
        <taxon>Atherinomorphae</taxon>
        <taxon>Cyprinodontiformes</taxon>
        <taxon>Goodeidae</taxon>
        <taxon>Ataeniobius</taxon>
    </lineage>
</organism>
<sequence length="92" mass="10088">MVAWLTCKGQNSNIIQLGNIKRKVLASVSACCWAERGSLVGVESSSFDIKLLQLTGDPAALFLFSLLFKFVYGLLHCSVWPPALLRVAAWAF</sequence>
<proteinExistence type="predicted"/>
<keyword evidence="2" id="KW-1185">Reference proteome</keyword>
<gene>
    <name evidence="1" type="ORF">ATANTOWER_026600</name>
</gene>
<dbReference type="EMBL" id="JAHUTI010030136">
    <property type="protein sequence ID" value="MED6241779.1"/>
    <property type="molecule type" value="Genomic_DNA"/>
</dbReference>
<name>A0ABU7AWS5_9TELE</name>